<feature type="site" description="Cleavage; by autolysis" evidence="7">
    <location>
        <begin position="220"/>
        <end position="221"/>
    </location>
</feature>
<evidence type="ECO:0000256" key="4">
    <source>
        <dbReference type="ARBA" id="ARBA00069124"/>
    </source>
</evidence>
<evidence type="ECO:0000256" key="6">
    <source>
        <dbReference type="PIRSR" id="PIRSR600246-2"/>
    </source>
</evidence>
<proteinExistence type="predicted"/>
<feature type="binding site" evidence="6">
    <location>
        <begin position="249"/>
        <end position="252"/>
    </location>
    <ligand>
        <name>substrate</name>
    </ligand>
</feature>
<dbReference type="GO" id="GO:0016811">
    <property type="term" value="F:hydrolase activity, acting on carbon-nitrogen (but not peptide) bonds, in linear amides"/>
    <property type="evidence" value="ECO:0007669"/>
    <property type="project" value="UniProtKB-ARBA"/>
</dbReference>
<dbReference type="SUPFAM" id="SSF56235">
    <property type="entry name" value="N-terminal nucleophile aminohydrolases (Ntn hydrolases)"/>
    <property type="match status" value="1"/>
</dbReference>
<comment type="caution">
    <text evidence="8">The sequence shown here is derived from an EMBL/GenBank/DDBJ whole genome shotgun (WGS) entry which is preliminary data.</text>
</comment>
<dbReference type="Gene3D" id="3.60.20.30">
    <property type="entry name" value="(Glycosyl)asparaginase"/>
    <property type="match status" value="1"/>
</dbReference>
<evidence type="ECO:0000313" key="9">
    <source>
        <dbReference type="Proteomes" id="UP000051213"/>
    </source>
</evidence>
<dbReference type="GO" id="GO:0008233">
    <property type="term" value="F:peptidase activity"/>
    <property type="evidence" value="ECO:0007669"/>
    <property type="project" value="UniProtKB-KW"/>
</dbReference>
<dbReference type="EMBL" id="LICA01000326">
    <property type="protein sequence ID" value="KRO92520.1"/>
    <property type="molecule type" value="Genomic_DNA"/>
</dbReference>
<accession>A0A0R2U0M0</accession>
<evidence type="ECO:0000256" key="3">
    <source>
        <dbReference type="ARBA" id="ARBA00022813"/>
    </source>
</evidence>
<dbReference type="InterPro" id="IPR029055">
    <property type="entry name" value="Ntn_hydrolases_N"/>
</dbReference>
<name>A0A0R2U0M0_9GAMM</name>
<evidence type="ECO:0000313" key="8">
    <source>
        <dbReference type="EMBL" id="KRO92520.1"/>
    </source>
</evidence>
<keyword evidence="2" id="KW-0378">Hydrolase</keyword>
<dbReference type="PANTHER" id="PTHR10188">
    <property type="entry name" value="L-ASPARAGINASE"/>
    <property type="match status" value="1"/>
</dbReference>
<dbReference type="AlphaFoldDB" id="A0A0R2U0M0"/>
<protein>
    <recommendedName>
        <fullName evidence="4">Isoaspartyl peptidase</fullName>
    </recommendedName>
</protein>
<dbReference type="CDD" id="cd04701">
    <property type="entry name" value="Asparaginase_2"/>
    <property type="match status" value="1"/>
</dbReference>
<organism evidence="8 9">
    <name type="scientific">SAR92 bacterium BACL26 MAG-121220-bin70</name>
    <dbReference type="NCBI Taxonomy" id="1655626"/>
    <lineage>
        <taxon>Bacteria</taxon>
        <taxon>Pseudomonadati</taxon>
        <taxon>Pseudomonadota</taxon>
        <taxon>Gammaproteobacteria</taxon>
        <taxon>Cellvibrionales</taxon>
        <taxon>Porticoccaceae</taxon>
        <taxon>SAR92 clade</taxon>
    </lineage>
</organism>
<evidence type="ECO:0000256" key="7">
    <source>
        <dbReference type="PIRSR" id="PIRSR600246-3"/>
    </source>
</evidence>
<dbReference type="FunFam" id="3.60.20.30:FF:000001">
    <property type="entry name" value="Isoaspartyl peptidase/L-asparaginase"/>
    <property type="match status" value="1"/>
</dbReference>
<sequence length="356" mass="37770">MDITPRLNLSSLQLWLLALIFSVALGTSANLVAADKHAVAIVIHGGAGTIRKELMSPDLEAEYRAVLTKAIVTGHKVLTSGGSSRDAIIAAITLMEDSPLFNAGHGAVFNHEGNIELDASIMEGRTLNAGAVAALTRIKSPIRLANSVLDNSPHVMLVGAGAEVFAQQQGFDLVSNDYFKTDRRRLQLERIIAQEQAVAMLPASSDLLLIKYQFDEKKLGTVGAVAIDQRGDIAAGTSTGGMTNKRFGRVGDAPIIGAGTYADNESCGISATGHGEYFIRAVVAHDICARMAYKGISLQQAQDEVVQDKLVEMGGSGGVVGIDKDANVAFSFNSLGMYRASIDKRGDLVVKIFKQN</sequence>
<gene>
    <name evidence="8" type="ORF">ABS24_02350</name>
</gene>
<keyword evidence="1" id="KW-0645">Protease</keyword>
<dbReference type="Pfam" id="PF01112">
    <property type="entry name" value="Asparaginase_2"/>
    <property type="match status" value="1"/>
</dbReference>
<evidence type="ECO:0000256" key="2">
    <source>
        <dbReference type="ARBA" id="ARBA00022801"/>
    </source>
</evidence>
<feature type="binding site" evidence="6">
    <location>
        <begin position="272"/>
        <end position="275"/>
    </location>
    <ligand>
        <name>substrate</name>
    </ligand>
</feature>
<dbReference type="GO" id="GO:0006508">
    <property type="term" value="P:proteolysis"/>
    <property type="evidence" value="ECO:0007669"/>
    <property type="project" value="UniProtKB-KW"/>
</dbReference>
<reference evidence="8 9" key="1">
    <citation type="submission" date="2015-10" db="EMBL/GenBank/DDBJ databases">
        <title>Metagenome-Assembled Genomes uncover a global brackish microbiome.</title>
        <authorList>
            <person name="Hugerth L.W."/>
            <person name="Larsson J."/>
            <person name="Alneberg J."/>
            <person name="Lindh M.V."/>
            <person name="Legrand C."/>
            <person name="Pinhassi J."/>
            <person name="Andersson A.F."/>
        </authorList>
    </citation>
    <scope>NUCLEOTIDE SEQUENCE [LARGE SCALE GENOMIC DNA]</scope>
    <source>
        <strain evidence="8">BACL26 MAG-121220-bin70</strain>
    </source>
</reference>
<keyword evidence="3" id="KW-0068">Autocatalytic cleavage</keyword>
<dbReference type="Proteomes" id="UP000051213">
    <property type="component" value="Unassembled WGS sequence"/>
</dbReference>
<evidence type="ECO:0000256" key="1">
    <source>
        <dbReference type="ARBA" id="ARBA00022670"/>
    </source>
</evidence>
<dbReference type="InterPro" id="IPR000246">
    <property type="entry name" value="Peptidase_T2"/>
</dbReference>
<dbReference type="PANTHER" id="PTHR10188:SF6">
    <property type="entry name" value="N(4)-(BETA-N-ACETYLGLUCOSAMINYL)-L-ASPARAGINASE"/>
    <property type="match status" value="1"/>
</dbReference>
<evidence type="ECO:0000256" key="5">
    <source>
        <dbReference type="PIRSR" id="PIRSR600246-1"/>
    </source>
</evidence>
<feature type="active site" description="Nucleophile" evidence="5">
    <location>
        <position position="221"/>
    </location>
</feature>